<evidence type="ECO:0000256" key="10">
    <source>
        <dbReference type="ARBA" id="ARBA00061004"/>
    </source>
</evidence>
<keyword evidence="2 12" id="KW-0235">DNA replication</keyword>
<dbReference type="STRING" id="880526.GCA_000427365_01668"/>
<dbReference type="InterPro" id="IPR001305">
    <property type="entry name" value="HSP_DnaJ_Cys-rich_dom"/>
</dbReference>
<feature type="binding site" evidence="12">
    <location>
        <position position="206"/>
    </location>
    <ligand>
        <name>Zn(2+)</name>
        <dbReference type="ChEBI" id="CHEBI:29105"/>
        <label>2</label>
    </ligand>
</feature>
<evidence type="ECO:0000256" key="5">
    <source>
        <dbReference type="ARBA" id="ARBA00022771"/>
    </source>
</evidence>
<dbReference type="Pfam" id="PF00226">
    <property type="entry name" value="DnaJ"/>
    <property type="match status" value="1"/>
</dbReference>
<dbReference type="InterPro" id="IPR036869">
    <property type="entry name" value="J_dom_sf"/>
</dbReference>
<feature type="binding site" evidence="12">
    <location>
        <position position="209"/>
    </location>
    <ligand>
        <name>Zn(2+)</name>
        <dbReference type="ChEBI" id="CHEBI:29105"/>
        <label>2</label>
    </ligand>
</feature>
<keyword evidence="17" id="KW-1185">Reference proteome</keyword>
<evidence type="ECO:0000256" key="11">
    <source>
        <dbReference type="ARBA" id="ARBA00067609"/>
    </source>
</evidence>
<dbReference type="InterPro" id="IPR002939">
    <property type="entry name" value="DnaJ_C"/>
</dbReference>
<dbReference type="Pfam" id="PF01556">
    <property type="entry name" value="DnaJ_C"/>
    <property type="match status" value="1"/>
</dbReference>
<evidence type="ECO:0000313" key="16">
    <source>
        <dbReference type="EMBL" id="SUE34912.1"/>
    </source>
</evidence>
<dbReference type="SUPFAM" id="SSF46565">
    <property type="entry name" value="Chaperone J-domain"/>
    <property type="match status" value="1"/>
</dbReference>
<feature type="binding site" evidence="12">
    <location>
        <position position="166"/>
    </location>
    <ligand>
        <name>Zn(2+)</name>
        <dbReference type="ChEBI" id="CHEBI:29105"/>
        <label>1</label>
    </ligand>
</feature>
<feature type="zinc finger region" description="CR-type" evidence="13">
    <location>
        <begin position="150"/>
        <end position="232"/>
    </location>
</feature>
<comment type="domain">
    <text evidence="12">The J domain is necessary and sufficient to stimulate DnaK ATPase activity. Zinc center 1 plays an important role in the autonomous, DnaK-independent chaperone activity of DnaJ. Zinc center 2 is essential for interaction with DnaK and for DnaJ activity.</text>
</comment>
<evidence type="ECO:0000256" key="7">
    <source>
        <dbReference type="ARBA" id="ARBA00023016"/>
    </source>
</evidence>
<keyword evidence="1 12" id="KW-0963">Cytoplasm</keyword>
<dbReference type="HAMAP" id="MF_01152">
    <property type="entry name" value="DnaJ"/>
    <property type="match status" value="1"/>
</dbReference>
<feature type="repeat" description="CXXCXGXG motif" evidence="12">
    <location>
        <begin position="220"/>
        <end position="227"/>
    </location>
</feature>
<feature type="domain" description="CR-type" evidence="15">
    <location>
        <begin position="150"/>
        <end position="232"/>
    </location>
</feature>
<dbReference type="GO" id="GO:0031072">
    <property type="term" value="F:heat shock protein binding"/>
    <property type="evidence" value="ECO:0007669"/>
    <property type="project" value="InterPro"/>
</dbReference>
<feature type="binding site" evidence="12">
    <location>
        <position position="220"/>
    </location>
    <ligand>
        <name>Zn(2+)</name>
        <dbReference type="ChEBI" id="CHEBI:29105"/>
        <label>1</label>
    </ligand>
</feature>
<dbReference type="SUPFAM" id="SSF57938">
    <property type="entry name" value="DnaJ/Hsp40 cysteine-rich domain"/>
    <property type="match status" value="1"/>
</dbReference>
<reference evidence="16 17" key="1">
    <citation type="submission" date="2018-06" db="EMBL/GenBank/DDBJ databases">
        <authorList>
            <consortium name="Pathogen Informatics"/>
            <person name="Doyle S."/>
        </authorList>
    </citation>
    <scope>NUCLEOTIDE SEQUENCE [LARGE SCALE GENOMIC DNA]</scope>
    <source>
        <strain evidence="16 17">NCTC11190</strain>
    </source>
</reference>
<dbReference type="GO" id="GO:0006260">
    <property type="term" value="P:DNA replication"/>
    <property type="evidence" value="ECO:0007669"/>
    <property type="project" value="UniProtKB-KW"/>
</dbReference>
<dbReference type="FunFam" id="1.10.287.110:FF:000034">
    <property type="entry name" value="Chaperone protein DnaJ"/>
    <property type="match status" value="1"/>
</dbReference>
<dbReference type="InterPro" id="IPR018253">
    <property type="entry name" value="DnaJ_domain_CS"/>
</dbReference>
<keyword evidence="7 12" id="KW-0346">Stress response</keyword>
<comment type="subcellular location">
    <subcellularLocation>
        <location evidence="12">Cytoplasm</location>
    </subcellularLocation>
</comment>
<dbReference type="NCBIfam" id="NF008035">
    <property type="entry name" value="PRK10767.1"/>
    <property type="match status" value="1"/>
</dbReference>
<proteinExistence type="inferred from homology"/>
<accession>A0A379MW97</accession>
<dbReference type="GO" id="GO:0042026">
    <property type="term" value="P:protein refolding"/>
    <property type="evidence" value="ECO:0007669"/>
    <property type="project" value="TreeGrafter"/>
</dbReference>
<dbReference type="InterPro" id="IPR012724">
    <property type="entry name" value="DnaJ"/>
</dbReference>
<comment type="cofactor">
    <cofactor evidence="12">
        <name>Zn(2+)</name>
        <dbReference type="ChEBI" id="CHEBI:29105"/>
    </cofactor>
    <text evidence="12">Binds 2 Zn(2+) ions per monomer.</text>
</comment>
<dbReference type="CDD" id="cd06257">
    <property type="entry name" value="DnaJ"/>
    <property type="match status" value="1"/>
</dbReference>
<dbReference type="RefSeq" id="WP_027291311.1">
    <property type="nucleotide sequence ID" value="NZ_CALVFX010000006.1"/>
</dbReference>
<keyword evidence="8 12" id="KW-0143">Chaperone</keyword>
<keyword evidence="6 12" id="KW-0862">Zinc</keyword>
<dbReference type="InterPro" id="IPR001623">
    <property type="entry name" value="DnaJ_domain"/>
</dbReference>
<protein>
    <recommendedName>
        <fullName evidence="11 12">Chaperone protein DnaJ</fullName>
    </recommendedName>
</protein>
<dbReference type="NCBIfam" id="TIGR02349">
    <property type="entry name" value="DnaJ_bact"/>
    <property type="match status" value="1"/>
</dbReference>
<dbReference type="Gene3D" id="2.60.260.20">
    <property type="entry name" value="Urease metallochaperone UreE, N-terminal domain"/>
    <property type="match status" value="2"/>
</dbReference>
<dbReference type="FunFam" id="2.10.230.10:FF:000002">
    <property type="entry name" value="Molecular chaperone DnaJ"/>
    <property type="match status" value="1"/>
</dbReference>
<dbReference type="AlphaFoldDB" id="A0A379MW97"/>
<feature type="binding site" evidence="12">
    <location>
        <position position="180"/>
    </location>
    <ligand>
        <name>Zn(2+)</name>
        <dbReference type="ChEBI" id="CHEBI:29105"/>
        <label>2</label>
    </ligand>
</feature>
<evidence type="ECO:0000256" key="13">
    <source>
        <dbReference type="PROSITE-ProRule" id="PRU00546"/>
    </source>
</evidence>
<feature type="repeat" description="CXXCXGXG motif" evidence="12">
    <location>
        <begin position="163"/>
        <end position="170"/>
    </location>
</feature>
<dbReference type="CDD" id="cd10719">
    <property type="entry name" value="DnaJ_zf"/>
    <property type="match status" value="1"/>
</dbReference>
<feature type="repeat" description="CXXCXGXG motif" evidence="12">
    <location>
        <begin position="206"/>
        <end position="213"/>
    </location>
</feature>
<evidence type="ECO:0000256" key="12">
    <source>
        <dbReference type="HAMAP-Rule" id="MF_01152"/>
    </source>
</evidence>
<comment type="subunit">
    <text evidence="12">Homodimer.</text>
</comment>
<feature type="binding site" evidence="12">
    <location>
        <position position="183"/>
    </location>
    <ligand>
        <name>Zn(2+)</name>
        <dbReference type="ChEBI" id="CHEBI:29105"/>
        <label>2</label>
    </ligand>
</feature>
<evidence type="ECO:0000256" key="2">
    <source>
        <dbReference type="ARBA" id="ARBA00022705"/>
    </source>
</evidence>
<comment type="similarity">
    <text evidence="10 12">Belongs to the DnaJ family.</text>
</comment>
<comment type="function">
    <text evidence="9 12">Participates actively in the response to hyperosmotic and heat shock by preventing the aggregation of stress-denatured proteins and by disaggregating proteins, also in an autonomous, DnaK-independent fashion. Unfolded proteins bind initially to DnaJ; upon interaction with the DnaJ-bound protein, DnaK hydrolyzes its bound ATP, resulting in the formation of a stable complex. GrpE releases ADP from DnaK; ATP binding to DnaK triggers the release of the substrate protein, thus completing the reaction cycle. Several rounds of ATP-dependent interactions between DnaJ, DnaK and GrpE are required for fully efficient folding. Also involved, together with DnaK and GrpE, in the DNA replication of plasmids through activation of initiation proteins.</text>
</comment>
<dbReference type="CDD" id="cd10747">
    <property type="entry name" value="DnaJ_C"/>
    <property type="match status" value="1"/>
</dbReference>
<name>A0A379MW97_9BACT</name>
<dbReference type="PRINTS" id="PR00625">
    <property type="entry name" value="JDOMAIN"/>
</dbReference>
<dbReference type="Gene3D" id="2.10.230.10">
    <property type="entry name" value="Heat shock protein DnaJ, cysteine-rich domain"/>
    <property type="match status" value="1"/>
</dbReference>
<dbReference type="InterPro" id="IPR008971">
    <property type="entry name" value="HSP40/DnaJ_pept-bd"/>
</dbReference>
<dbReference type="Pfam" id="PF00684">
    <property type="entry name" value="DnaJ_CXXCXGXG"/>
    <property type="match status" value="1"/>
</dbReference>
<dbReference type="GO" id="GO:0005524">
    <property type="term" value="F:ATP binding"/>
    <property type="evidence" value="ECO:0007669"/>
    <property type="project" value="InterPro"/>
</dbReference>
<evidence type="ECO:0000256" key="9">
    <source>
        <dbReference type="ARBA" id="ARBA00053423"/>
    </source>
</evidence>
<feature type="repeat" description="CXXCXGXG motif" evidence="12">
    <location>
        <begin position="180"/>
        <end position="187"/>
    </location>
</feature>
<dbReference type="GO" id="GO:0009408">
    <property type="term" value="P:response to heat"/>
    <property type="evidence" value="ECO:0007669"/>
    <property type="project" value="InterPro"/>
</dbReference>
<dbReference type="GO" id="GO:0005737">
    <property type="term" value="C:cytoplasm"/>
    <property type="evidence" value="ECO:0007669"/>
    <property type="project" value="UniProtKB-SubCell"/>
</dbReference>
<organism evidence="16 17">
    <name type="scientific">Rikenella microfusus</name>
    <dbReference type="NCBI Taxonomy" id="28139"/>
    <lineage>
        <taxon>Bacteria</taxon>
        <taxon>Pseudomonadati</taxon>
        <taxon>Bacteroidota</taxon>
        <taxon>Bacteroidia</taxon>
        <taxon>Bacteroidales</taxon>
        <taxon>Rikenellaceae</taxon>
        <taxon>Rikenella</taxon>
    </lineage>
</organism>
<evidence type="ECO:0000256" key="4">
    <source>
        <dbReference type="ARBA" id="ARBA00022737"/>
    </source>
</evidence>
<evidence type="ECO:0000256" key="8">
    <source>
        <dbReference type="ARBA" id="ARBA00023186"/>
    </source>
</evidence>
<dbReference type="SUPFAM" id="SSF49493">
    <property type="entry name" value="HSP40/DnaJ peptide-binding domain"/>
    <property type="match status" value="2"/>
</dbReference>
<keyword evidence="5 12" id="KW-0863">Zinc-finger</keyword>
<evidence type="ECO:0000256" key="3">
    <source>
        <dbReference type="ARBA" id="ARBA00022723"/>
    </source>
</evidence>
<sequence length="394" mass="41317">MADKRDYYEVLGVSRDASPEEIKKAYRKAAIQFHPDKNPGDKNAEEKFKEAAEAYDVLSNPDKKARYDQFGHAGMGGAAGGAGGFGGFGGEYGGFTMEDIFSRFGDIFGGGRFGGFGGGGTSGGYGGGTVSRGSDLRVKVRLTLAEIVKGTTKKLKIKKDIACDQCGGTGAKDSNSYATCSTCGGSGHVTQVVNTFFGRTQTTTTCPTCGGSGKTITAPCPKCHGNGTVKGEEVVEINIPAGVGEGMQLSVSGKGNAARHGGINGDLLVVIEEEPHPELKREGNDLIYNLPLNVADAILGASVEIPTVDGKARIKIEPGTVAGRVLRLRGKGIPDVNGYGTGDLLVVVDIHIPAHVSPAEKEALEKLRASDNFKPAASAKTRNLFERMRNYFMS</sequence>
<dbReference type="PROSITE" id="PS50076">
    <property type="entry name" value="DNAJ_2"/>
    <property type="match status" value="1"/>
</dbReference>
<dbReference type="Gene3D" id="1.10.287.110">
    <property type="entry name" value="DnaJ domain"/>
    <property type="match status" value="1"/>
</dbReference>
<evidence type="ECO:0000256" key="6">
    <source>
        <dbReference type="ARBA" id="ARBA00022833"/>
    </source>
</evidence>
<evidence type="ECO:0000313" key="17">
    <source>
        <dbReference type="Proteomes" id="UP000255233"/>
    </source>
</evidence>
<keyword evidence="4 12" id="KW-0677">Repeat</keyword>
<dbReference type="EMBL" id="UGVL01000001">
    <property type="protein sequence ID" value="SUE34912.1"/>
    <property type="molecule type" value="Genomic_DNA"/>
</dbReference>
<dbReference type="Proteomes" id="UP000255233">
    <property type="component" value="Unassembled WGS sequence"/>
</dbReference>
<dbReference type="PANTHER" id="PTHR43096:SF48">
    <property type="entry name" value="CHAPERONE PROTEIN DNAJ"/>
    <property type="match status" value="1"/>
</dbReference>
<evidence type="ECO:0000259" key="14">
    <source>
        <dbReference type="PROSITE" id="PS50076"/>
    </source>
</evidence>
<dbReference type="GO" id="GO:0008270">
    <property type="term" value="F:zinc ion binding"/>
    <property type="evidence" value="ECO:0007669"/>
    <property type="project" value="UniProtKB-UniRule"/>
</dbReference>
<evidence type="ECO:0000259" key="15">
    <source>
        <dbReference type="PROSITE" id="PS51188"/>
    </source>
</evidence>
<gene>
    <name evidence="12 16" type="primary">dnaJ</name>
    <name evidence="16" type="ORF">NCTC11190_02150</name>
</gene>
<keyword evidence="3 12" id="KW-0479">Metal-binding</keyword>
<dbReference type="SMART" id="SM00271">
    <property type="entry name" value="DnaJ"/>
    <property type="match status" value="1"/>
</dbReference>
<dbReference type="PANTHER" id="PTHR43096">
    <property type="entry name" value="DNAJ HOMOLOG 1, MITOCHONDRIAL-RELATED"/>
    <property type="match status" value="1"/>
</dbReference>
<evidence type="ECO:0000256" key="1">
    <source>
        <dbReference type="ARBA" id="ARBA00022490"/>
    </source>
</evidence>
<dbReference type="PROSITE" id="PS51188">
    <property type="entry name" value="ZF_CR"/>
    <property type="match status" value="1"/>
</dbReference>
<feature type="domain" description="J" evidence="14">
    <location>
        <begin position="6"/>
        <end position="71"/>
    </location>
</feature>
<feature type="binding site" evidence="12">
    <location>
        <position position="163"/>
    </location>
    <ligand>
        <name>Zn(2+)</name>
        <dbReference type="ChEBI" id="CHEBI:29105"/>
        <label>1</label>
    </ligand>
</feature>
<dbReference type="FunFam" id="2.60.260.20:FF:000005">
    <property type="entry name" value="Chaperone protein dnaJ 1, mitochondrial"/>
    <property type="match status" value="1"/>
</dbReference>
<dbReference type="InterPro" id="IPR036410">
    <property type="entry name" value="HSP_DnaJ_Cys-rich_dom_sf"/>
</dbReference>
<dbReference type="GO" id="GO:0051082">
    <property type="term" value="F:unfolded protein binding"/>
    <property type="evidence" value="ECO:0007669"/>
    <property type="project" value="UniProtKB-UniRule"/>
</dbReference>
<dbReference type="OrthoDB" id="9779889at2"/>
<feature type="binding site" evidence="12">
    <location>
        <position position="223"/>
    </location>
    <ligand>
        <name>Zn(2+)</name>
        <dbReference type="ChEBI" id="CHEBI:29105"/>
        <label>1</label>
    </ligand>
</feature>
<dbReference type="PROSITE" id="PS00636">
    <property type="entry name" value="DNAJ_1"/>
    <property type="match status" value="1"/>
</dbReference>